<evidence type="ECO:0000313" key="1">
    <source>
        <dbReference type="EMBL" id="MFC4294100.1"/>
    </source>
</evidence>
<dbReference type="Proteomes" id="UP001595828">
    <property type="component" value="Unassembled WGS sequence"/>
</dbReference>
<dbReference type="EMBL" id="JBHSDR010000003">
    <property type="protein sequence ID" value="MFC4294100.1"/>
    <property type="molecule type" value="Genomic_DNA"/>
</dbReference>
<dbReference type="RefSeq" id="WP_379537566.1">
    <property type="nucleotide sequence ID" value="NZ_JBHSDR010000003.1"/>
</dbReference>
<protein>
    <submittedName>
        <fullName evidence="1">Uncharacterized protein</fullName>
    </submittedName>
</protein>
<accession>A0ABV8RNG3</accession>
<name>A0ABV8RNG3_9SPHN</name>
<proteinExistence type="predicted"/>
<organism evidence="1 2">
    <name type="scientific">Novosphingobium tardum</name>
    <dbReference type="NCBI Taxonomy" id="1538021"/>
    <lineage>
        <taxon>Bacteria</taxon>
        <taxon>Pseudomonadati</taxon>
        <taxon>Pseudomonadota</taxon>
        <taxon>Alphaproteobacteria</taxon>
        <taxon>Sphingomonadales</taxon>
        <taxon>Sphingomonadaceae</taxon>
        <taxon>Novosphingobium</taxon>
    </lineage>
</organism>
<reference evidence="2" key="1">
    <citation type="journal article" date="2019" name="Int. J. Syst. Evol. Microbiol.">
        <title>The Global Catalogue of Microorganisms (GCM) 10K type strain sequencing project: providing services to taxonomists for standard genome sequencing and annotation.</title>
        <authorList>
            <consortium name="The Broad Institute Genomics Platform"/>
            <consortium name="The Broad Institute Genome Sequencing Center for Infectious Disease"/>
            <person name="Wu L."/>
            <person name="Ma J."/>
        </authorList>
    </citation>
    <scope>NUCLEOTIDE SEQUENCE [LARGE SCALE GENOMIC DNA]</scope>
    <source>
        <strain evidence="2">CGMCC 1.12989</strain>
    </source>
</reference>
<comment type="caution">
    <text evidence="1">The sequence shown here is derived from an EMBL/GenBank/DDBJ whole genome shotgun (WGS) entry which is preliminary data.</text>
</comment>
<gene>
    <name evidence="1" type="ORF">ACFO0A_03395</name>
</gene>
<sequence length="45" mass="4763">MSIEATVAALIADAQAAARAARGQEALQIARAMRIRDRINTLLGL</sequence>
<evidence type="ECO:0000313" key="2">
    <source>
        <dbReference type="Proteomes" id="UP001595828"/>
    </source>
</evidence>
<keyword evidence="2" id="KW-1185">Reference proteome</keyword>